<feature type="transmembrane region" description="Helical" evidence="1">
    <location>
        <begin position="14"/>
        <end position="36"/>
    </location>
</feature>
<evidence type="ECO:0000313" key="2">
    <source>
        <dbReference type="EMBL" id="EYC50980.1"/>
    </source>
</evidence>
<protein>
    <submittedName>
        <fullName evidence="2">Membrane protein</fullName>
    </submittedName>
</protein>
<feature type="transmembrane region" description="Helical" evidence="1">
    <location>
        <begin position="56"/>
        <end position="78"/>
    </location>
</feature>
<keyword evidence="1" id="KW-0472">Membrane</keyword>
<comment type="caution">
    <text evidence="2">The sequence shown here is derived from an EMBL/GenBank/DDBJ whole genome shotgun (WGS) entry which is preliminary data.</text>
</comment>
<evidence type="ECO:0000313" key="3">
    <source>
        <dbReference type="Proteomes" id="UP000023268"/>
    </source>
</evidence>
<dbReference type="RefSeq" id="WP_035606675.1">
    <property type="nucleotide sequence ID" value="NZ_JEMG01000001.1"/>
</dbReference>
<evidence type="ECO:0000256" key="1">
    <source>
        <dbReference type="SAM" id="Phobius"/>
    </source>
</evidence>
<proteinExistence type="predicted"/>
<dbReference type="STRING" id="1458275.AZ34_07775"/>
<dbReference type="AlphaFoldDB" id="A0A016XGF7"/>
<dbReference type="EMBL" id="JEMG01000001">
    <property type="protein sequence ID" value="EYC50980.1"/>
    <property type="molecule type" value="Genomic_DNA"/>
</dbReference>
<keyword evidence="1" id="KW-0812">Transmembrane</keyword>
<dbReference type="eggNOG" id="ENOG5032YK1">
    <property type="taxonomic scope" value="Bacteria"/>
</dbReference>
<gene>
    <name evidence="2" type="ORF">AZ34_07775</name>
</gene>
<dbReference type="Proteomes" id="UP000023268">
    <property type="component" value="Unassembled WGS sequence"/>
</dbReference>
<feature type="transmembrane region" description="Helical" evidence="1">
    <location>
        <begin position="117"/>
        <end position="141"/>
    </location>
</feature>
<feature type="transmembrane region" description="Helical" evidence="1">
    <location>
        <begin position="84"/>
        <end position="105"/>
    </location>
</feature>
<organism evidence="2 3">
    <name type="scientific">Hylemonella gracilis str. Niagara R</name>
    <dbReference type="NCBI Taxonomy" id="1458275"/>
    <lineage>
        <taxon>Bacteria</taxon>
        <taxon>Pseudomonadati</taxon>
        <taxon>Pseudomonadota</taxon>
        <taxon>Betaproteobacteria</taxon>
        <taxon>Burkholderiales</taxon>
        <taxon>Comamonadaceae</taxon>
        <taxon>Hylemonella</taxon>
    </lineage>
</organism>
<keyword evidence="1" id="KW-1133">Transmembrane helix</keyword>
<accession>A0A016XGF7</accession>
<sequence length="143" mass="15279">MGADFSSRLLSSTWAYPALEVLHLVGVALLLGNLVLLEMRVFGWGRALPAHELARLALTLAAAGFGLAVLSGGLMFAAQPAELIANRAFTFKMLLLLAAACNAAWFHGRGSLDKLDALARAQMVLSTLIWLAVLACGRWIAYL</sequence>
<name>A0A016XGF7_9BURK</name>
<reference evidence="2 3" key="1">
    <citation type="submission" date="2014-02" db="EMBL/GenBank/DDBJ databases">
        <title>Draft Genome of Hylemonella gracilis isolated from the Niagara River.</title>
        <authorList>
            <person name="Pawlowski D.R."/>
            <person name="Koudelka G.B."/>
        </authorList>
    </citation>
    <scope>NUCLEOTIDE SEQUENCE [LARGE SCALE GENOMIC DNA]</scope>
    <source>
        <strain evidence="2 3">Niagara R</strain>
    </source>
</reference>
<dbReference type="OrthoDB" id="3536934at2"/>